<dbReference type="InterPro" id="IPR059112">
    <property type="entry name" value="CysZ/EI24"/>
</dbReference>
<evidence type="ECO:0000256" key="9">
    <source>
        <dbReference type="ARBA" id="ARBA00023136"/>
    </source>
</evidence>
<feature type="transmembrane region" description="Helical" evidence="11">
    <location>
        <begin position="145"/>
        <end position="164"/>
    </location>
</feature>
<keyword evidence="10" id="KW-0198">Cysteine biosynthesis</keyword>
<keyword evidence="13" id="KW-1185">Reference proteome</keyword>
<dbReference type="GO" id="GO:0000103">
    <property type="term" value="P:sulfate assimilation"/>
    <property type="evidence" value="ECO:0007669"/>
    <property type="project" value="TreeGrafter"/>
</dbReference>
<evidence type="ECO:0000256" key="11">
    <source>
        <dbReference type="SAM" id="Phobius"/>
    </source>
</evidence>
<feature type="transmembrane region" description="Helical" evidence="11">
    <location>
        <begin position="32"/>
        <end position="53"/>
    </location>
</feature>
<reference evidence="12 13" key="1">
    <citation type="submission" date="2018-06" db="EMBL/GenBank/DDBJ databases">
        <authorList>
            <consortium name="Pathogen Informatics"/>
            <person name="Doyle S."/>
        </authorList>
    </citation>
    <scope>NUCLEOTIDE SEQUENCE [LARGE SCALE GENOMIC DNA]</scope>
    <source>
        <strain evidence="12 13">NCTC13093</strain>
    </source>
</reference>
<dbReference type="NCBIfam" id="NF003433">
    <property type="entry name" value="PRK04949.1"/>
    <property type="match status" value="1"/>
</dbReference>
<dbReference type="GO" id="GO:0019344">
    <property type="term" value="P:cysteine biosynthetic process"/>
    <property type="evidence" value="ECO:0007669"/>
    <property type="project" value="UniProtKB-KW"/>
</dbReference>
<dbReference type="GO" id="GO:0009675">
    <property type="term" value="F:high-affinity sulfate:proton symporter activity"/>
    <property type="evidence" value="ECO:0007669"/>
    <property type="project" value="TreeGrafter"/>
</dbReference>
<dbReference type="GO" id="GO:0005886">
    <property type="term" value="C:plasma membrane"/>
    <property type="evidence" value="ECO:0007669"/>
    <property type="project" value="TreeGrafter"/>
</dbReference>
<gene>
    <name evidence="12" type="primary">cysZ</name>
    <name evidence="12" type="ORF">NCTC13093_00767</name>
</gene>
<keyword evidence="9 11" id="KW-0472">Membrane</keyword>
<keyword evidence="8" id="KW-0764">Sulfate transport</keyword>
<protein>
    <submittedName>
        <fullName evidence="12">Putative sulfate transport protein CysZ</fullName>
    </submittedName>
</protein>
<dbReference type="AlphaFoldDB" id="A0A2X0V9C1"/>
<sequence length="252" mass="28295">MSNIARKEVSIGSIISMLIDGFKTSLSKECRIFTIIPIIINIFVLSGACYFIYSAITEYVIPLTQSLPDWLSFLASLLSYLIAIVIIFGGLYVFSTVATIIASPFYGLLAERVEMLNTGVSVPDSSLTDILKDVPRIFKREIQKMMYYIPRLLVCIIVMLIPVINIVSPVLWLLLTSWMATIQYCDYAYDNHKTKFSYMKDDLKANRLSSFIFGLIVSLLISIPVVNLFVPASAVCAGTKYYLAMQKNKGEE</sequence>
<evidence type="ECO:0000256" key="6">
    <source>
        <dbReference type="ARBA" id="ARBA00022692"/>
    </source>
</evidence>
<evidence type="ECO:0000313" key="12">
    <source>
        <dbReference type="EMBL" id="SPT69395.1"/>
    </source>
</evidence>
<proteinExistence type="predicted"/>
<evidence type="ECO:0000256" key="5">
    <source>
        <dbReference type="ARBA" id="ARBA00022605"/>
    </source>
</evidence>
<name>A0A2X0V9C1_9GAMM</name>
<feature type="transmembrane region" description="Helical" evidence="11">
    <location>
        <begin position="73"/>
        <end position="94"/>
    </location>
</feature>
<evidence type="ECO:0000256" key="4">
    <source>
        <dbReference type="ARBA" id="ARBA00022519"/>
    </source>
</evidence>
<keyword evidence="2" id="KW-0813">Transport</keyword>
<keyword evidence="3" id="KW-1003">Cell membrane</keyword>
<keyword evidence="4" id="KW-0997">Cell inner membrane</keyword>
<evidence type="ECO:0000256" key="1">
    <source>
        <dbReference type="ARBA" id="ARBA00004141"/>
    </source>
</evidence>
<dbReference type="RefSeq" id="WP_113743571.1">
    <property type="nucleotide sequence ID" value="NZ_UAPV01000001.1"/>
</dbReference>
<evidence type="ECO:0000256" key="7">
    <source>
        <dbReference type="ARBA" id="ARBA00022989"/>
    </source>
</evidence>
<keyword evidence="6 11" id="KW-0812">Transmembrane</keyword>
<dbReference type="EMBL" id="UAPV01000001">
    <property type="protein sequence ID" value="SPT69395.1"/>
    <property type="molecule type" value="Genomic_DNA"/>
</dbReference>
<evidence type="ECO:0000313" key="13">
    <source>
        <dbReference type="Proteomes" id="UP000250086"/>
    </source>
</evidence>
<dbReference type="PANTHER" id="PTHR37468:SF1">
    <property type="entry name" value="SULFATE TRANSPORTER CYSZ"/>
    <property type="match status" value="1"/>
</dbReference>
<evidence type="ECO:0000256" key="10">
    <source>
        <dbReference type="ARBA" id="ARBA00023192"/>
    </source>
</evidence>
<accession>A0A2X0V9C1</accession>
<comment type="subcellular location">
    <subcellularLocation>
        <location evidence="1">Membrane</location>
        <topology evidence="1">Multi-pass membrane protein</topology>
    </subcellularLocation>
</comment>
<dbReference type="InterPro" id="IPR050480">
    <property type="entry name" value="CysZ-like"/>
</dbReference>
<evidence type="ECO:0000256" key="3">
    <source>
        <dbReference type="ARBA" id="ARBA00022475"/>
    </source>
</evidence>
<organism evidence="12 13">
    <name type="scientific">Anaerobiospirillum thomasii</name>
    <dbReference type="NCBI Taxonomy" id="179995"/>
    <lineage>
        <taxon>Bacteria</taxon>
        <taxon>Pseudomonadati</taxon>
        <taxon>Pseudomonadota</taxon>
        <taxon>Gammaproteobacteria</taxon>
        <taxon>Aeromonadales</taxon>
        <taxon>Succinivibrionaceae</taxon>
        <taxon>Anaerobiospirillum</taxon>
    </lineage>
</organism>
<evidence type="ECO:0000256" key="8">
    <source>
        <dbReference type="ARBA" id="ARBA00023032"/>
    </source>
</evidence>
<evidence type="ECO:0000256" key="2">
    <source>
        <dbReference type="ARBA" id="ARBA00022448"/>
    </source>
</evidence>
<dbReference type="Pfam" id="PF07264">
    <property type="entry name" value="EI24"/>
    <property type="match status" value="1"/>
</dbReference>
<dbReference type="Proteomes" id="UP000250086">
    <property type="component" value="Unassembled WGS sequence"/>
</dbReference>
<dbReference type="PANTHER" id="PTHR37468">
    <property type="entry name" value="SULFATE TRANSPORTER CYSZ"/>
    <property type="match status" value="1"/>
</dbReference>
<keyword evidence="7 11" id="KW-1133">Transmembrane helix</keyword>
<keyword evidence="5" id="KW-0028">Amino-acid biosynthesis</keyword>
<feature type="transmembrane region" description="Helical" evidence="11">
    <location>
        <begin position="210"/>
        <end position="230"/>
    </location>
</feature>